<dbReference type="GO" id="GO:0043190">
    <property type="term" value="C:ATP-binding cassette (ABC) transporter complex"/>
    <property type="evidence" value="ECO:0007669"/>
    <property type="project" value="InterPro"/>
</dbReference>
<feature type="transmembrane region" description="Helical" evidence="9">
    <location>
        <begin position="149"/>
        <end position="167"/>
    </location>
</feature>
<dbReference type="PANTHER" id="PTHR30614:SF20">
    <property type="entry name" value="GLUTAMINE TRANSPORT SYSTEM PERMEASE PROTEIN GLNP"/>
    <property type="match status" value="1"/>
</dbReference>
<keyword evidence="3 9" id="KW-0813">Transport</keyword>
<dbReference type="KEGG" id="mhd:Marky_1473"/>
<reference evidence="11 12" key="1">
    <citation type="journal article" date="2012" name="Stand. Genomic Sci.">
        <title>Complete genome sequence of the aerobic, heterotroph Marinithermus hydrothermalis type strain (T1(T)) from a deep-sea hydrothermal vent chimney.</title>
        <authorList>
            <person name="Copeland A."/>
            <person name="Gu W."/>
            <person name="Yasawong M."/>
            <person name="Lapidus A."/>
            <person name="Lucas S."/>
            <person name="Deshpande S."/>
            <person name="Pagani I."/>
            <person name="Tapia R."/>
            <person name="Cheng J.F."/>
            <person name="Goodwin L.A."/>
            <person name="Pitluck S."/>
            <person name="Liolios K."/>
            <person name="Ivanova N."/>
            <person name="Mavromatis K."/>
            <person name="Mikhailova N."/>
            <person name="Pati A."/>
            <person name="Chen A."/>
            <person name="Palaniappan K."/>
            <person name="Land M."/>
            <person name="Pan C."/>
            <person name="Brambilla E.M."/>
            <person name="Rohde M."/>
            <person name="Tindall B.J."/>
            <person name="Sikorski J."/>
            <person name="Goker M."/>
            <person name="Detter J.C."/>
            <person name="Bristow J."/>
            <person name="Eisen J.A."/>
            <person name="Markowitz V."/>
            <person name="Hugenholtz P."/>
            <person name="Kyrpides N.C."/>
            <person name="Klenk H.P."/>
            <person name="Woyke T."/>
        </authorList>
    </citation>
    <scope>NUCLEOTIDE SEQUENCE [LARGE SCALE GENOMIC DNA]</scope>
    <source>
        <strain evidence="12">DSM 14884 / JCM 11576 / T1</strain>
    </source>
</reference>
<sequence>MSPPVFGGIVRALRLLLGLLLAGAGLWLAYIAFFNGLAWLLERYLAFFGFTPEKISFYAQSLRFGAEVTLKLTVISSIAGLIIGLVAGISRLSRNPLFRYPAAFYIWVIRGTPLLVQILFAYNGLPFLLDPLWRPLEALGLPSIQDILVPYWAAFLALAFNVGAYNAEVIRAGIQAISKGQWEAAHSLGLSPAQVMRYIVIPQAVRIVVPPLVNNVIALLKDSSLAMAITLLELVLAGQRIISATFRPVEIYVAVAMVYLILTTVLTFFTNWLERRLQASGAR</sequence>
<dbReference type="FunFam" id="1.10.3720.10:FF:000033">
    <property type="entry name" value="Polar amino acid ABC transporter permease"/>
    <property type="match status" value="1"/>
</dbReference>
<evidence type="ECO:0000259" key="10">
    <source>
        <dbReference type="PROSITE" id="PS50928"/>
    </source>
</evidence>
<dbReference type="AlphaFoldDB" id="F2NPC7"/>
<dbReference type="NCBIfam" id="TIGR01726">
    <property type="entry name" value="HEQRo_perm_3TM"/>
    <property type="match status" value="1"/>
</dbReference>
<evidence type="ECO:0000256" key="5">
    <source>
        <dbReference type="ARBA" id="ARBA00022692"/>
    </source>
</evidence>
<dbReference type="CDD" id="cd06261">
    <property type="entry name" value="TM_PBP2"/>
    <property type="match status" value="1"/>
</dbReference>
<evidence type="ECO:0000256" key="3">
    <source>
        <dbReference type="ARBA" id="ARBA00022448"/>
    </source>
</evidence>
<evidence type="ECO:0000256" key="6">
    <source>
        <dbReference type="ARBA" id="ARBA00022970"/>
    </source>
</evidence>
<dbReference type="Proteomes" id="UP000007030">
    <property type="component" value="Chromosome"/>
</dbReference>
<dbReference type="PROSITE" id="PS50928">
    <property type="entry name" value="ABC_TM1"/>
    <property type="match status" value="1"/>
</dbReference>
<dbReference type="InterPro" id="IPR010065">
    <property type="entry name" value="AA_ABC_transptr_permease_3TM"/>
</dbReference>
<evidence type="ECO:0000256" key="2">
    <source>
        <dbReference type="ARBA" id="ARBA00010072"/>
    </source>
</evidence>
<feature type="transmembrane region" description="Helical" evidence="9">
    <location>
        <begin position="12"/>
        <end position="33"/>
    </location>
</feature>
<name>F2NPC7_MARHT</name>
<keyword evidence="12" id="KW-1185">Reference proteome</keyword>
<dbReference type="HOGENOM" id="CLU_019602_1_1_0"/>
<dbReference type="InterPro" id="IPR000515">
    <property type="entry name" value="MetI-like"/>
</dbReference>
<evidence type="ECO:0000256" key="9">
    <source>
        <dbReference type="RuleBase" id="RU363032"/>
    </source>
</evidence>
<evidence type="ECO:0000313" key="12">
    <source>
        <dbReference type="Proteomes" id="UP000007030"/>
    </source>
</evidence>
<dbReference type="Pfam" id="PF00528">
    <property type="entry name" value="BPD_transp_1"/>
    <property type="match status" value="1"/>
</dbReference>
<feature type="transmembrane region" description="Helical" evidence="9">
    <location>
        <begin position="104"/>
        <end position="129"/>
    </location>
</feature>
<evidence type="ECO:0000256" key="1">
    <source>
        <dbReference type="ARBA" id="ARBA00004651"/>
    </source>
</evidence>
<dbReference type="eggNOG" id="COG0765">
    <property type="taxonomic scope" value="Bacteria"/>
</dbReference>
<keyword evidence="7 9" id="KW-1133">Transmembrane helix</keyword>
<feature type="transmembrane region" description="Helical" evidence="9">
    <location>
        <begin position="72"/>
        <end position="92"/>
    </location>
</feature>
<comment type="similarity">
    <text evidence="2">Belongs to the binding-protein-dependent transport system permease family. HisMQ subfamily.</text>
</comment>
<gene>
    <name evidence="11" type="ordered locus">Marky_1473</name>
</gene>
<keyword evidence="8 9" id="KW-0472">Membrane</keyword>
<protein>
    <submittedName>
        <fullName evidence="11">Polar amino acid ABC transporter, inner membrane subunit</fullName>
    </submittedName>
</protein>
<dbReference type="STRING" id="869210.Marky_1473"/>
<evidence type="ECO:0000256" key="8">
    <source>
        <dbReference type="ARBA" id="ARBA00023136"/>
    </source>
</evidence>
<evidence type="ECO:0000256" key="7">
    <source>
        <dbReference type="ARBA" id="ARBA00022989"/>
    </source>
</evidence>
<dbReference type="Gene3D" id="1.10.3720.10">
    <property type="entry name" value="MetI-like"/>
    <property type="match status" value="1"/>
</dbReference>
<feature type="domain" description="ABC transmembrane type-1" evidence="10">
    <location>
        <begin position="66"/>
        <end position="270"/>
    </location>
</feature>
<dbReference type="GO" id="GO:0006865">
    <property type="term" value="P:amino acid transport"/>
    <property type="evidence" value="ECO:0007669"/>
    <property type="project" value="UniProtKB-KW"/>
</dbReference>
<feature type="transmembrane region" description="Helical" evidence="9">
    <location>
        <begin position="251"/>
        <end position="273"/>
    </location>
</feature>
<organism evidence="11 12">
    <name type="scientific">Marinithermus hydrothermalis (strain DSM 14884 / JCM 11576 / T1)</name>
    <dbReference type="NCBI Taxonomy" id="869210"/>
    <lineage>
        <taxon>Bacteria</taxon>
        <taxon>Thermotogati</taxon>
        <taxon>Deinococcota</taxon>
        <taxon>Deinococci</taxon>
        <taxon>Thermales</taxon>
        <taxon>Thermaceae</taxon>
        <taxon>Marinithermus</taxon>
    </lineage>
</organism>
<comment type="subcellular location">
    <subcellularLocation>
        <location evidence="1 9">Cell membrane</location>
        <topology evidence="1 9">Multi-pass membrane protein</topology>
    </subcellularLocation>
</comment>
<keyword evidence="6" id="KW-0029">Amino-acid transport</keyword>
<dbReference type="InterPro" id="IPR035906">
    <property type="entry name" value="MetI-like_sf"/>
</dbReference>
<dbReference type="PANTHER" id="PTHR30614">
    <property type="entry name" value="MEMBRANE COMPONENT OF AMINO ACID ABC TRANSPORTER"/>
    <property type="match status" value="1"/>
</dbReference>
<evidence type="ECO:0000256" key="4">
    <source>
        <dbReference type="ARBA" id="ARBA00022475"/>
    </source>
</evidence>
<dbReference type="SUPFAM" id="SSF161098">
    <property type="entry name" value="MetI-like"/>
    <property type="match status" value="1"/>
</dbReference>
<dbReference type="EMBL" id="CP002630">
    <property type="protein sequence ID" value="AEB12208.1"/>
    <property type="molecule type" value="Genomic_DNA"/>
</dbReference>
<keyword evidence="4" id="KW-1003">Cell membrane</keyword>
<evidence type="ECO:0000313" key="11">
    <source>
        <dbReference type="EMBL" id="AEB12208.1"/>
    </source>
</evidence>
<dbReference type="InterPro" id="IPR043429">
    <property type="entry name" value="ArtM/GltK/GlnP/TcyL/YhdX-like"/>
</dbReference>
<dbReference type="GO" id="GO:0022857">
    <property type="term" value="F:transmembrane transporter activity"/>
    <property type="evidence" value="ECO:0007669"/>
    <property type="project" value="InterPro"/>
</dbReference>
<accession>F2NPC7</accession>
<keyword evidence="5 9" id="KW-0812">Transmembrane</keyword>
<proteinExistence type="inferred from homology"/>